<dbReference type="Proteomes" id="UP000054600">
    <property type="component" value="Unassembled WGS sequence"/>
</dbReference>
<comment type="caution">
    <text evidence="2">The sequence shown here is derived from an EMBL/GenBank/DDBJ whole genome shotgun (WGS) entry which is preliminary data.</text>
</comment>
<sequence length="81" mass="8524">MSLDTFFKAHPMLEQGTRVVIGGTLMLAATAAFKHNISMAVGLLGFAVPSEIMGVLLAASAVGILLPNEQEVSEQQQIKLA</sequence>
<reference evidence="2 3" key="1">
    <citation type="submission" date="2015-11" db="EMBL/GenBank/DDBJ databases">
        <title>Genomic analysis of 38 Legionella species identifies large and diverse effector repertoires.</title>
        <authorList>
            <person name="Burstein D."/>
            <person name="Amaro F."/>
            <person name="Zusman T."/>
            <person name="Lifshitz Z."/>
            <person name="Cohen O."/>
            <person name="Gilbert J.A."/>
            <person name="Pupko T."/>
            <person name="Shuman H.A."/>
            <person name="Segal G."/>
        </authorList>
    </citation>
    <scope>NUCLEOTIDE SEQUENCE [LARGE SCALE GENOMIC DNA]</scope>
    <source>
        <strain evidence="2 3">ATCC 49655</strain>
    </source>
</reference>
<evidence type="ECO:0000313" key="3">
    <source>
        <dbReference type="Proteomes" id="UP000054600"/>
    </source>
</evidence>
<dbReference type="EMBL" id="LNYW01000069">
    <property type="protein sequence ID" value="KTD57233.1"/>
    <property type="molecule type" value="Genomic_DNA"/>
</dbReference>
<keyword evidence="1" id="KW-0472">Membrane</keyword>
<feature type="transmembrane region" description="Helical" evidence="1">
    <location>
        <begin position="40"/>
        <end position="66"/>
    </location>
</feature>
<evidence type="ECO:0000313" key="2">
    <source>
        <dbReference type="EMBL" id="KTD57233.1"/>
    </source>
</evidence>
<name>A0A0W0YK00_9GAMM</name>
<dbReference type="RefSeq" id="WP_018577317.1">
    <property type="nucleotide sequence ID" value="NZ_KB892399.1"/>
</dbReference>
<proteinExistence type="predicted"/>
<keyword evidence="3" id="KW-1185">Reference proteome</keyword>
<accession>A0A0W0YK00</accession>
<evidence type="ECO:0008006" key="4">
    <source>
        <dbReference type="Google" id="ProtNLM"/>
    </source>
</evidence>
<dbReference type="PATRIC" id="fig|1122169.6.peg.3016"/>
<feature type="transmembrane region" description="Helical" evidence="1">
    <location>
        <begin position="15"/>
        <end position="33"/>
    </location>
</feature>
<organism evidence="2 3">
    <name type="scientific">Legionella shakespearei DSM 23087</name>
    <dbReference type="NCBI Taxonomy" id="1122169"/>
    <lineage>
        <taxon>Bacteria</taxon>
        <taxon>Pseudomonadati</taxon>
        <taxon>Pseudomonadota</taxon>
        <taxon>Gammaproteobacteria</taxon>
        <taxon>Legionellales</taxon>
        <taxon>Legionellaceae</taxon>
        <taxon>Legionella</taxon>
    </lineage>
</organism>
<keyword evidence="1" id="KW-0812">Transmembrane</keyword>
<keyword evidence="1" id="KW-1133">Transmembrane helix</keyword>
<evidence type="ECO:0000256" key="1">
    <source>
        <dbReference type="SAM" id="Phobius"/>
    </source>
</evidence>
<protein>
    <recommendedName>
        <fullName evidence="4">Transmembrane protein</fullName>
    </recommendedName>
</protein>
<dbReference type="AlphaFoldDB" id="A0A0W0YK00"/>
<gene>
    <name evidence="2" type="ORF">Lsha_2615</name>
</gene>